<dbReference type="SMART" id="SM00267">
    <property type="entry name" value="GGDEF"/>
    <property type="match status" value="1"/>
</dbReference>
<dbReference type="PROSITE" id="PS50887">
    <property type="entry name" value="GGDEF"/>
    <property type="match status" value="1"/>
</dbReference>
<feature type="transmembrane region" description="Helical" evidence="4">
    <location>
        <begin position="127"/>
        <end position="144"/>
    </location>
</feature>
<sequence>MLLTALVEKWLDTPQTDHKFRDYYFLAIALLVLLVCNLFFLYYNIAVVPFAYMRNVMVVSTILTVVGLLLLHRARSPFLAALITQSVMTLASLLLIFEEGNSEFSLAFIYLTPALSMFILGYRIGSVFSITNLAVIVYFCLQNMDSWGDVPFDSISFIHMVIVYLFLFLVAYFYDSTRRKTLLALEESNTKLRNLATIDLLTQLPNRRYLDDCLHSKEESWVALIDVDDFKQINDTYGHDSGDQVLFELARVFERVLIEKDVVGRWGGEEFVILFSEHDRSNIESRLAQLVTLVSKADLGIERQVTISIGAALHQPQEHKKAILKADAALYKAKQLGKNRFFIAE</sequence>
<evidence type="ECO:0000313" key="7">
    <source>
        <dbReference type="Proteomes" id="UP000268973"/>
    </source>
</evidence>
<evidence type="ECO:0000256" key="2">
    <source>
        <dbReference type="ARBA" id="ARBA00012528"/>
    </source>
</evidence>
<feature type="transmembrane region" description="Helical" evidence="4">
    <location>
        <begin position="51"/>
        <end position="71"/>
    </location>
</feature>
<dbReference type="InterPro" id="IPR029787">
    <property type="entry name" value="Nucleotide_cyclase"/>
</dbReference>
<dbReference type="PANTHER" id="PTHR45138:SF9">
    <property type="entry name" value="DIGUANYLATE CYCLASE DGCM-RELATED"/>
    <property type="match status" value="1"/>
</dbReference>
<evidence type="ECO:0000313" key="6">
    <source>
        <dbReference type="EMBL" id="RTZ15263.1"/>
    </source>
</evidence>
<keyword evidence="4" id="KW-1133">Transmembrane helix</keyword>
<proteinExistence type="predicted"/>
<gene>
    <name evidence="6" type="ORF">EJ063_12435</name>
</gene>
<organism evidence="6 7">
    <name type="scientific">Vibrio aquaticus</name>
    <dbReference type="NCBI Taxonomy" id="2496559"/>
    <lineage>
        <taxon>Bacteria</taxon>
        <taxon>Pseudomonadati</taxon>
        <taxon>Pseudomonadota</taxon>
        <taxon>Gammaproteobacteria</taxon>
        <taxon>Vibrionales</taxon>
        <taxon>Vibrionaceae</taxon>
        <taxon>Vibrio</taxon>
    </lineage>
</organism>
<comment type="catalytic activity">
    <reaction evidence="3">
        <text>2 GTP = 3',3'-c-di-GMP + 2 diphosphate</text>
        <dbReference type="Rhea" id="RHEA:24898"/>
        <dbReference type="ChEBI" id="CHEBI:33019"/>
        <dbReference type="ChEBI" id="CHEBI:37565"/>
        <dbReference type="ChEBI" id="CHEBI:58805"/>
        <dbReference type="EC" id="2.7.7.65"/>
    </reaction>
</comment>
<keyword evidence="7" id="KW-1185">Reference proteome</keyword>
<dbReference type="InterPro" id="IPR050469">
    <property type="entry name" value="Diguanylate_Cyclase"/>
</dbReference>
<evidence type="ECO:0000256" key="4">
    <source>
        <dbReference type="SAM" id="Phobius"/>
    </source>
</evidence>
<feature type="transmembrane region" description="Helical" evidence="4">
    <location>
        <begin position="23"/>
        <end position="45"/>
    </location>
</feature>
<protein>
    <recommendedName>
        <fullName evidence="2">diguanylate cyclase</fullName>
        <ecNumber evidence="2">2.7.7.65</ecNumber>
    </recommendedName>
</protein>
<name>A0A3S0Q106_9VIBR</name>
<feature type="domain" description="GGDEF" evidence="5">
    <location>
        <begin position="218"/>
        <end position="345"/>
    </location>
</feature>
<dbReference type="GO" id="GO:0052621">
    <property type="term" value="F:diguanylate cyclase activity"/>
    <property type="evidence" value="ECO:0007669"/>
    <property type="project" value="UniProtKB-EC"/>
</dbReference>
<dbReference type="NCBIfam" id="TIGR00254">
    <property type="entry name" value="GGDEF"/>
    <property type="match status" value="1"/>
</dbReference>
<dbReference type="CDD" id="cd01949">
    <property type="entry name" value="GGDEF"/>
    <property type="match status" value="1"/>
</dbReference>
<dbReference type="Gene3D" id="3.30.70.270">
    <property type="match status" value="1"/>
</dbReference>
<dbReference type="Pfam" id="PF00990">
    <property type="entry name" value="GGDEF"/>
    <property type="match status" value="1"/>
</dbReference>
<evidence type="ECO:0000256" key="1">
    <source>
        <dbReference type="ARBA" id="ARBA00001946"/>
    </source>
</evidence>
<dbReference type="OrthoDB" id="9812260at2"/>
<dbReference type="AlphaFoldDB" id="A0A3S0Q106"/>
<dbReference type="SUPFAM" id="SSF55073">
    <property type="entry name" value="Nucleotide cyclase"/>
    <property type="match status" value="1"/>
</dbReference>
<dbReference type="EMBL" id="RXZH01000005">
    <property type="protein sequence ID" value="RTZ15263.1"/>
    <property type="molecule type" value="Genomic_DNA"/>
</dbReference>
<dbReference type="Proteomes" id="UP000268973">
    <property type="component" value="Unassembled WGS sequence"/>
</dbReference>
<dbReference type="RefSeq" id="WP_126574603.1">
    <property type="nucleotide sequence ID" value="NZ_RXZH01000005.1"/>
</dbReference>
<dbReference type="InterPro" id="IPR043128">
    <property type="entry name" value="Rev_trsase/Diguanyl_cyclase"/>
</dbReference>
<reference evidence="6 7" key="1">
    <citation type="submission" date="2018-12" db="EMBL/GenBank/DDBJ databases">
        <title>Vibrio sp. isolated from China Sea.</title>
        <authorList>
            <person name="Li Y."/>
        </authorList>
    </citation>
    <scope>NUCLEOTIDE SEQUENCE [LARGE SCALE GENOMIC DNA]</scope>
    <source>
        <strain evidence="6 7">BEI207</strain>
    </source>
</reference>
<dbReference type="EC" id="2.7.7.65" evidence="2"/>
<keyword evidence="4" id="KW-0812">Transmembrane</keyword>
<dbReference type="FunFam" id="3.30.70.270:FF:000001">
    <property type="entry name" value="Diguanylate cyclase domain protein"/>
    <property type="match status" value="1"/>
</dbReference>
<evidence type="ECO:0000259" key="5">
    <source>
        <dbReference type="PROSITE" id="PS50887"/>
    </source>
</evidence>
<accession>A0A3S0Q106</accession>
<comment type="cofactor">
    <cofactor evidence="1">
        <name>Mg(2+)</name>
        <dbReference type="ChEBI" id="CHEBI:18420"/>
    </cofactor>
</comment>
<evidence type="ECO:0000256" key="3">
    <source>
        <dbReference type="ARBA" id="ARBA00034247"/>
    </source>
</evidence>
<dbReference type="PANTHER" id="PTHR45138">
    <property type="entry name" value="REGULATORY COMPONENTS OF SENSORY TRANSDUCTION SYSTEM"/>
    <property type="match status" value="1"/>
</dbReference>
<feature type="transmembrane region" description="Helical" evidence="4">
    <location>
        <begin position="156"/>
        <end position="174"/>
    </location>
</feature>
<feature type="transmembrane region" description="Helical" evidence="4">
    <location>
        <begin position="78"/>
        <end position="97"/>
    </location>
</feature>
<comment type="caution">
    <text evidence="6">The sequence shown here is derived from an EMBL/GenBank/DDBJ whole genome shotgun (WGS) entry which is preliminary data.</text>
</comment>
<keyword evidence="4" id="KW-0472">Membrane</keyword>
<dbReference type="InterPro" id="IPR000160">
    <property type="entry name" value="GGDEF_dom"/>
</dbReference>